<proteinExistence type="inferred from homology"/>
<feature type="domain" description="HAMP" evidence="7">
    <location>
        <begin position="63"/>
        <end position="115"/>
    </location>
</feature>
<dbReference type="EMBL" id="CP020953">
    <property type="protein sequence ID" value="AWI04893.1"/>
    <property type="molecule type" value="Genomic_DNA"/>
</dbReference>
<feature type="transmembrane region" description="Helical" evidence="5">
    <location>
        <begin position="42"/>
        <end position="62"/>
    </location>
</feature>
<evidence type="ECO:0000256" key="2">
    <source>
        <dbReference type="ARBA" id="ARBA00029447"/>
    </source>
</evidence>
<dbReference type="PROSITE" id="PS50111">
    <property type="entry name" value="CHEMOTAXIS_TRANSDUC_2"/>
    <property type="match status" value="1"/>
</dbReference>
<dbReference type="GO" id="GO:0007165">
    <property type="term" value="P:signal transduction"/>
    <property type="evidence" value="ECO:0007669"/>
    <property type="project" value="UniProtKB-KW"/>
</dbReference>
<gene>
    <name evidence="8" type="ORF">B9W14_10425</name>
</gene>
<feature type="coiled-coil region" evidence="4">
    <location>
        <begin position="191"/>
        <end position="229"/>
    </location>
</feature>
<reference evidence="9" key="1">
    <citation type="submission" date="2017-04" db="EMBL/GenBank/DDBJ databases">
        <authorList>
            <person name="Song Y."/>
            <person name="Cho B.-K."/>
        </authorList>
    </citation>
    <scope>NUCLEOTIDE SEQUENCE [LARGE SCALE GENOMIC DNA]</scope>
    <source>
        <strain evidence="9">SL1</strain>
    </source>
</reference>
<feature type="domain" description="Methyl-accepting transducer" evidence="6">
    <location>
        <begin position="134"/>
        <end position="385"/>
    </location>
</feature>
<evidence type="ECO:0000256" key="5">
    <source>
        <dbReference type="SAM" id="Phobius"/>
    </source>
</evidence>
<dbReference type="InterPro" id="IPR003660">
    <property type="entry name" value="HAMP_dom"/>
</dbReference>
<dbReference type="Proteomes" id="UP000244910">
    <property type="component" value="Chromosome"/>
</dbReference>
<comment type="similarity">
    <text evidence="2">Belongs to the methyl-accepting chemotaxis (MCP) protein family.</text>
</comment>
<sequence>MQFFKNLSIKKKIISVFSIVCIFMILIAAQSISKINDGSRNGIIIITVAALLIIIFMAYILIQSIMKPLNKIKLFSEKLSNCDFTYEIKNIRSDEFGQTEASLIKAQNNIRELINTIIENWQGISTSSGELSHLVEKITSKIENIDHSTMEVNKDVQEESATSEEITASVEEVNSSMEELSSKAMNGSSNASQIKERAKEAQLNSKKILEEAHAVYDEKEENIIKAIEDGKVVDEIKAMADGIAAIASQTNLLALNAAIEAARAGEAGKGFAVVAEEVKSLAEQSSETVNSIQSTIAKVENAFENLSKSGNELLQFVINQIRPTLHEYQDLAKQYDEDGKFVSSMSEEIASMSEEVEATVNQISTAVQVFAENSQLSAERTGDIKGSIDETTKSMEQVVQISKNQAELIQKIDKLVQKFKI</sequence>
<dbReference type="PANTHER" id="PTHR32089:SF112">
    <property type="entry name" value="LYSOZYME-LIKE PROTEIN-RELATED"/>
    <property type="match status" value="1"/>
</dbReference>
<dbReference type="PANTHER" id="PTHR32089">
    <property type="entry name" value="METHYL-ACCEPTING CHEMOTAXIS PROTEIN MCPB"/>
    <property type="match status" value="1"/>
</dbReference>
<accession>A0A2U8DQ69</accession>
<keyword evidence="1 3" id="KW-0807">Transducer</keyword>
<name>A0A2U8DQ69_9CLOT</name>
<evidence type="ECO:0000256" key="4">
    <source>
        <dbReference type="SAM" id="Coils"/>
    </source>
</evidence>
<dbReference type="InterPro" id="IPR004089">
    <property type="entry name" value="MCPsignal_dom"/>
</dbReference>
<evidence type="ECO:0000256" key="1">
    <source>
        <dbReference type="ARBA" id="ARBA00023224"/>
    </source>
</evidence>
<dbReference type="Pfam" id="PF00015">
    <property type="entry name" value="MCPsignal"/>
    <property type="match status" value="1"/>
</dbReference>
<dbReference type="SMART" id="SM00283">
    <property type="entry name" value="MA"/>
    <property type="match status" value="1"/>
</dbReference>
<evidence type="ECO:0000313" key="8">
    <source>
        <dbReference type="EMBL" id="AWI04893.1"/>
    </source>
</evidence>
<dbReference type="GO" id="GO:0016020">
    <property type="term" value="C:membrane"/>
    <property type="evidence" value="ECO:0007669"/>
    <property type="project" value="InterPro"/>
</dbReference>
<dbReference type="RefSeq" id="WP_052037734.1">
    <property type="nucleotide sequence ID" value="NZ_CP020953.1"/>
</dbReference>
<dbReference type="OrthoDB" id="1887545at2"/>
<keyword evidence="9" id="KW-1185">Reference proteome</keyword>
<dbReference type="PROSITE" id="PS50885">
    <property type="entry name" value="HAMP"/>
    <property type="match status" value="1"/>
</dbReference>
<evidence type="ECO:0000313" key="9">
    <source>
        <dbReference type="Proteomes" id="UP000244910"/>
    </source>
</evidence>
<evidence type="ECO:0000259" key="6">
    <source>
        <dbReference type="PROSITE" id="PS50111"/>
    </source>
</evidence>
<dbReference type="SUPFAM" id="SSF58104">
    <property type="entry name" value="Methyl-accepting chemotaxis protein (MCP) signaling domain"/>
    <property type="match status" value="1"/>
</dbReference>
<feature type="transmembrane region" description="Helical" evidence="5">
    <location>
        <begin position="12"/>
        <end position="30"/>
    </location>
</feature>
<dbReference type="AlphaFoldDB" id="A0A2U8DQ69"/>
<evidence type="ECO:0000259" key="7">
    <source>
        <dbReference type="PROSITE" id="PS50885"/>
    </source>
</evidence>
<keyword evidence="5" id="KW-0472">Membrane</keyword>
<keyword evidence="4" id="KW-0175">Coiled coil</keyword>
<organism evidence="8 9">
    <name type="scientific">Clostridium drakei</name>
    <dbReference type="NCBI Taxonomy" id="332101"/>
    <lineage>
        <taxon>Bacteria</taxon>
        <taxon>Bacillati</taxon>
        <taxon>Bacillota</taxon>
        <taxon>Clostridia</taxon>
        <taxon>Eubacteriales</taxon>
        <taxon>Clostridiaceae</taxon>
        <taxon>Clostridium</taxon>
    </lineage>
</organism>
<protein>
    <submittedName>
        <fullName evidence="8">Methyl-accepting chemotaxis protein</fullName>
    </submittedName>
</protein>
<dbReference type="Gene3D" id="1.10.287.950">
    <property type="entry name" value="Methyl-accepting chemotaxis protein"/>
    <property type="match status" value="1"/>
</dbReference>
<dbReference type="KEGG" id="cdrk:B9W14_10425"/>
<keyword evidence="5" id="KW-0812">Transmembrane</keyword>
<evidence type="ECO:0000256" key="3">
    <source>
        <dbReference type="PROSITE-ProRule" id="PRU00284"/>
    </source>
</evidence>
<keyword evidence="5" id="KW-1133">Transmembrane helix</keyword>